<organism evidence="10 11">
    <name type="scientific">Phenylobacterium ferrooxidans</name>
    <dbReference type="NCBI Taxonomy" id="2982689"/>
    <lineage>
        <taxon>Bacteria</taxon>
        <taxon>Pseudomonadati</taxon>
        <taxon>Pseudomonadota</taxon>
        <taxon>Alphaproteobacteria</taxon>
        <taxon>Caulobacterales</taxon>
        <taxon>Caulobacteraceae</taxon>
        <taxon>Phenylobacterium</taxon>
    </lineage>
</organism>
<dbReference type="InterPro" id="IPR001789">
    <property type="entry name" value="Sig_transdc_resp-reg_receiver"/>
</dbReference>
<dbReference type="NCBIfam" id="TIGR00229">
    <property type="entry name" value="sensory_box"/>
    <property type="match status" value="1"/>
</dbReference>
<dbReference type="SUPFAM" id="SSF47384">
    <property type="entry name" value="Homodimeric domain of signal transducing histidine kinase"/>
    <property type="match status" value="1"/>
</dbReference>
<evidence type="ECO:0000259" key="9">
    <source>
        <dbReference type="PROSITE" id="PS50112"/>
    </source>
</evidence>
<dbReference type="SMART" id="SM00091">
    <property type="entry name" value="PAS"/>
    <property type="match status" value="1"/>
</dbReference>
<comment type="caution">
    <text evidence="10">The sequence shown here is derived from an EMBL/GenBank/DDBJ whole genome shotgun (WGS) entry which is preliminary data.</text>
</comment>
<keyword evidence="4" id="KW-0808">Transferase</keyword>
<keyword evidence="3 6" id="KW-0597">Phosphoprotein</keyword>
<dbReference type="Pfam" id="PF00072">
    <property type="entry name" value="Response_reg"/>
    <property type="match status" value="1"/>
</dbReference>
<evidence type="ECO:0000256" key="2">
    <source>
        <dbReference type="ARBA" id="ARBA00012438"/>
    </source>
</evidence>
<dbReference type="SUPFAM" id="SSF52172">
    <property type="entry name" value="CheY-like"/>
    <property type="match status" value="1"/>
</dbReference>
<evidence type="ECO:0000313" key="11">
    <source>
        <dbReference type="Proteomes" id="UP001598130"/>
    </source>
</evidence>
<dbReference type="EC" id="2.7.13.3" evidence="2"/>
<dbReference type="CDD" id="cd00130">
    <property type="entry name" value="PAS"/>
    <property type="match status" value="1"/>
</dbReference>
<dbReference type="InterPro" id="IPR005467">
    <property type="entry name" value="His_kinase_dom"/>
</dbReference>
<dbReference type="Pfam" id="PF00989">
    <property type="entry name" value="PAS"/>
    <property type="match status" value="1"/>
</dbReference>
<keyword evidence="11" id="KW-1185">Reference proteome</keyword>
<accession>A0ABW6CNN8</accession>
<evidence type="ECO:0000256" key="3">
    <source>
        <dbReference type="ARBA" id="ARBA00022553"/>
    </source>
</evidence>
<feature type="modified residue" description="4-aspartylphosphate" evidence="6">
    <location>
        <position position="616"/>
    </location>
</feature>
<dbReference type="Proteomes" id="UP001598130">
    <property type="component" value="Unassembled WGS sequence"/>
</dbReference>
<dbReference type="InterPro" id="IPR003594">
    <property type="entry name" value="HATPase_dom"/>
</dbReference>
<dbReference type="InterPro" id="IPR011006">
    <property type="entry name" value="CheY-like_superfamily"/>
</dbReference>
<evidence type="ECO:0000313" key="10">
    <source>
        <dbReference type="EMBL" id="MFD3263741.1"/>
    </source>
</evidence>
<feature type="domain" description="Histidine kinase" evidence="7">
    <location>
        <begin position="324"/>
        <end position="541"/>
    </location>
</feature>
<name>A0ABW6CNN8_9CAUL</name>
<dbReference type="InterPro" id="IPR000014">
    <property type="entry name" value="PAS"/>
</dbReference>
<dbReference type="PROSITE" id="PS50109">
    <property type="entry name" value="HIS_KIN"/>
    <property type="match status" value="1"/>
</dbReference>
<dbReference type="PRINTS" id="PR00344">
    <property type="entry name" value="BCTRLSENSOR"/>
</dbReference>
<dbReference type="InterPro" id="IPR004358">
    <property type="entry name" value="Sig_transdc_His_kin-like_C"/>
</dbReference>
<evidence type="ECO:0000259" key="7">
    <source>
        <dbReference type="PROSITE" id="PS50109"/>
    </source>
</evidence>
<keyword evidence="5" id="KW-0418">Kinase</keyword>
<proteinExistence type="predicted"/>
<keyword evidence="10" id="KW-0547">Nucleotide-binding</keyword>
<dbReference type="CDD" id="cd00082">
    <property type="entry name" value="HisKA"/>
    <property type="match status" value="1"/>
</dbReference>
<dbReference type="SMART" id="SM00448">
    <property type="entry name" value="REC"/>
    <property type="match status" value="1"/>
</dbReference>
<dbReference type="Pfam" id="PF00512">
    <property type="entry name" value="HisKA"/>
    <property type="match status" value="1"/>
</dbReference>
<dbReference type="InterPro" id="IPR003661">
    <property type="entry name" value="HisK_dim/P_dom"/>
</dbReference>
<comment type="catalytic activity">
    <reaction evidence="1">
        <text>ATP + protein L-histidine = ADP + protein N-phospho-L-histidine.</text>
        <dbReference type="EC" id="2.7.13.3"/>
    </reaction>
</comment>
<reference evidence="10 11" key="1">
    <citation type="submission" date="2022-09" db="EMBL/GenBank/DDBJ databases">
        <title>New species of Phenylobacterium.</title>
        <authorList>
            <person name="Mieszkin S."/>
        </authorList>
    </citation>
    <scope>NUCLEOTIDE SEQUENCE [LARGE SCALE GENOMIC DNA]</scope>
    <source>
        <strain evidence="10 11">HK31-G</strain>
    </source>
</reference>
<sequence>MPDQKAAAEGAQARVRDALAHAPATTFFQHSFSLLALDFDEHLHLVSAAGVTREGADAGWPGKTGARLIDLFNVTDAALIAPLVEAALAGQAGMRKLSAPSGADRVLRISFLPRRVDGQQRGLVLSVNDVTAREAGIAKLRALEDRLRAILTHAADAMIVIRTDGMIEGANEAAARLTGWTEDELVGRPIQVLMDEPYHSSHQGQIERYLESGVSGILYVAPRALPLRHRLGHTVPIELSIGEAVIGGERMFIGACRDITKRLQVDEALRAANAELRGTVFELETLSAGLATQKAALEALALETEAARRTAEVANQAKSRFVATMSHELRTPLNGILAVAEALSRRDLTDDDLELVTIIRSSGQGLLSILNEVLDLAKVEAGALLLDPGPFSPAEAVAAVGDVWRFAAEAKGIVLKVSFSRLPATLLGDAGRLRQVLSNLVNNAIKFTDRGQVTLAARRIGRGSNLRFEVTDSGPGIEEDQRERLFDPFTQADTGTTRKHGGTGLGLTICRELVTLMGGRIWAENAPEGGALIVCEIPFEVTDSVAPPSPTVALREPGEAPASGDPLILIAEDHPLNRRVAGIVLEGAGLRYEFAEDGVAAVAAVKTGRFDMVLMDVHMPRMDGLEATRAIRALPGPLSAIPIIAVTAASPDEVSECREAGMDDFVSKPISAAALLQRIAENLPPAD</sequence>
<dbReference type="InterPro" id="IPR036890">
    <property type="entry name" value="HATPase_C_sf"/>
</dbReference>
<dbReference type="InterPro" id="IPR013767">
    <property type="entry name" value="PAS_fold"/>
</dbReference>
<dbReference type="Gene3D" id="1.10.287.130">
    <property type="match status" value="1"/>
</dbReference>
<dbReference type="SMART" id="SM00388">
    <property type="entry name" value="HisKA"/>
    <property type="match status" value="1"/>
</dbReference>
<dbReference type="PROSITE" id="PS50110">
    <property type="entry name" value="RESPONSE_REGULATORY"/>
    <property type="match status" value="1"/>
</dbReference>
<protein>
    <recommendedName>
        <fullName evidence="2">histidine kinase</fullName>
        <ecNumber evidence="2">2.7.13.3</ecNumber>
    </recommendedName>
</protein>
<dbReference type="GO" id="GO:0005524">
    <property type="term" value="F:ATP binding"/>
    <property type="evidence" value="ECO:0007669"/>
    <property type="project" value="UniProtKB-KW"/>
</dbReference>
<dbReference type="Gene3D" id="3.30.450.20">
    <property type="entry name" value="PAS domain"/>
    <property type="match status" value="1"/>
</dbReference>
<dbReference type="CDD" id="cd17546">
    <property type="entry name" value="REC_hyHK_CKI1_RcsC-like"/>
    <property type="match status" value="1"/>
</dbReference>
<dbReference type="Pfam" id="PF02518">
    <property type="entry name" value="HATPase_c"/>
    <property type="match status" value="1"/>
</dbReference>
<dbReference type="InterPro" id="IPR036097">
    <property type="entry name" value="HisK_dim/P_sf"/>
</dbReference>
<dbReference type="Gene3D" id="3.40.50.2300">
    <property type="match status" value="1"/>
</dbReference>
<dbReference type="InterPro" id="IPR035965">
    <property type="entry name" value="PAS-like_dom_sf"/>
</dbReference>
<feature type="domain" description="Response regulatory" evidence="8">
    <location>
        <begin position="567"/>
        <end position="683"/>
    </location>
</feature>
<dbReference type="Gene3D" id="3.30.565.10">
    <property type="entry name" value="Histidine kinase-like ATPase, C-terminal domain"/>
    <property type="match status" value="1"/>
</dbReference>
<dbReference type="RefSeq" id="WP_377368881.1">
    <property type="nucleotide sequence ID" value="NZ_JAOTJD010000010.1"/>
</dbReference>
<dbReference type="CDD" id="cd16922">
    <property type="entry name" value="HATPase_EvgS-ArcB-TorS-like"/>
    <property type="match status" value="1"/>
</dbReference>
<evidence type="ECO:0000256" key="6">
    <source>
        <dbReference type="PROSITE-ProRule" id="PRU00169"/>
    </source>
</evidence>
<dbReference type="SUPFAM" id="SSF55785">
    <property type="entry name" value="PYP-like sensor domain (PAS domain)"/>
    <property type="match status" value="1"/>
</dbReference>
<evidence type="ECO:0000256" key="1">
    <source>
        <dbReference type="ARBA" id="ARBA00000085"/>
    </source>
</evidence>
<gene>
    <name evidence="10" type="ORF">OCL97_07115</name>
</gene>
<dbReference type="PANTHER" id="PTHR43047:SF64">
    <property type="entry name" value="HISTIDINE KINASE CONTAINING CHEY-HOMOLOGOUS RECEIVER DOMAIN AND PAS DOMAIN-RELATED"/>
    <property type="match status" value="1"/>
</dbReference>
<dbReference type="PROSITE" id="PS50112">
    <property type="entry name" value="PAS"/>
    <property type="match status" value="1"/>
</dbReference>
<dbReference type="EMBL" id="JAOTJD010000010">
    <property type="protein sequence ID" value="MFD3263741.1"/>
    <property type="molecule type" value="Genomic_DNA"/>
</dbReference>
<dbReference type="SMART" id="SM00387">
    <property type="entry name" value="HATPase_c"/>
    <property type="match status" value="1"/>
</dbReference>
<evidence type="ECO:0000259" key="8">
    <source>
        <dbReference type="PROSITE" id="PS50110"/>
    </source>
</evidence>
<keyword evidence="10" id="KW-0067">ATP-binding</keyword>
<dbReference type="SUPFAM" id="SSF55874">
    <property type="entry name" value="ATPase domain of HSP90 chaperone/DNA topoisomerase II/histidine kinase"/>
    <property type="match status" value="1"/>
</dbReference>
<feature type="domain" description="PAS" evidence="9">
    <location>
        <begin position="143"/>
        <end position="213"/>
    </location>
</feature>
<evidence type="ECO:0000256" key="5">
    <source>
        <dbReference type="ARBA" id="ARBA00022777"/>
    </source>
</evidence>
<evidence type="ECO:0000256" key="4">
    <source>
        <dbReference type="ARBA" id="ARBA00022679"/>
    </source>
</evidence>
<dbReference type="PANTHER" id="PTHR43047">
    <property type="entry name" value="TWO-COMPONENT HISTIDINE PROTEIN KINASE"/>
    <property type="match status" value="1"/>
</dbReference>